<keyword evidence="1" id="KW-0239">DNA-directed DNA polymerase</keyword>
<comment type="caution">
    <text evidence="1">The sequence shown here is derived from an EMBL/GenBank/DDBJ whole genome shotgun (WGS) entry which is preliminary data.</text>
</comment>
<gene>
    <name evidence="1" type="primary">DPB2</name>
    <name evidence="1" type="ORF">EV182_000918</name>
</gene>
<keyword evidence="1" id="KW-0808">Transferase</keyword>
<dbReference type="EC" id="2.7.7.7" evidence="1"/>
<evidence type="ECO:0000313" key="1">
    <source>
        <dbReference type="EMBL" id="KAJ1675615.1"/>
    </source>
</evidence>
<evidence type="ECO:0000313" key="2">
    <source>
        <dbReference type="Proteomes" id="UP001145114"/>
    </source>
</evidence>
<reference evidence="1" key="1">
    <citation type="submission" date="2022-06" db="EMBL/GenBank/DDBJ databases">
        <title>Phylogenomic reconstructions and comparative analyses of Kickxellomycotina fungi.</title>
        <authorList>
            <person name="Reynolds N.K."/>
            <person name="Stajich J.E."/>
            <person name="Barry K."/>
            <person name="Grigoriev I.V."/>
            <person name="Crous P."/>
            <person name="Smith M.E."/>
        </authorList>
    </citation>
    <scope>NUCLEOTIDE SEQUENCE</scope>
    <source>
        <strain evidence="1">RSA 2271</strain>
    </source>
</reference>
<name>A0ACC1HHV3_9FUNG</name>
<accession>A0ACC1HHV3</accession>
<organism evidence="1 2">
    <name type="scientific">Spiromyces aspiralis</name>
    <dbReference type="NCBI Taxonomy" id="68401"/>
    <lineage>
        <taxon>Eukaryota</taxon>
        <taxon>Fungi</taxon>
        <taxon>Fungi incertae sedis</taxon>
        <taxon>Zoopagomycota</taxon>
        <taxon>Kickxellomycotina</taxon>
        <taxon>Kickxellomycetes</taxon>
        <taxon>Kickxellales</taxon>
        <taxon>Kickxellaceae</taxon>
        <taxon>Spiromyces</taxon>
    </lineage>
</organism>
<proteinExistence type="predicted"/>
<dbReference type="Proteomes" id="UP001145114">
    <property type="component" value="Unassembled WGS sequence"/>
</dbReference>
<sequence length="540" mass="60963">MSTSSPAPPLPRPAAKRLVYKVFTKRFSLSLKVDSSQYLEDQLYRHGFNRDNAEEWLNSVAETWIQLHSNRPLVELEPLKDTLKSLDLKNSTKRAVAAPSTISSQVADVEDEKRDLEAIGEFKPLDYFHVIDAYDVPTQWYDTKTHQFGNPFEGFDILSGAEAKTALLRQRYDVIKQRILHNDNFAPSTFRSKNRDDSQALKLDTIESLQGREGDNFLLFGMLAQLEEGKVYLEDKDGSVELDLSQVVTDSSATGVFTEACFALVDGYYQDGVFHVEELGLPPPERKEKTLSFYPDVNFFGGPTVLHEKASSTLKHLETANDTVSIVILSEVWLDKPNVVSALKMLFAGYASAIPPMAFIFLGDFCSVPFVSGSGQTQRYKELWSDFADLIAQYRDIANNSQFVFLPGPNDPWGVGAYPSPPIANFFTQKMQSKIKHVRFTTNPCRIQYCTQEITVFREDLLKKLHRNCMVPAASGQQSTSMVKHMVRTIIDQGHLCPLPAHIQPLYWAYDHAMRLYPIPDVVMRFLAVYIVTETTGGKL</sequence>
<keyword evidence="1" id="KW-0548">Nucleotidyltransferase</keyword>
<protein>
    <submittedName>
        <fullName evidence="1">DNA-directed DNA polymerase epsilon, subunit B</fullName>
        <ecNumber evidence="1">2.7.7.7</ecNumber>
    </submittedName>
</protein>
<keyword evidence="2" id="KW-1185">Reference proteome</keyword>
<dbReference type="EMBL" id="JAMZIH010005229">
    <property type="protein sequence ID" value="KAJ1675615.1"/>
    <property type="molecule type" value="Genomic_DNA"/>
</dbReference>